<dbReference type="Proteomes" id="UP000000343">
    <property type="component" value="Chromosome"/>
</dbReference>
<dbReference type="RefSeq" id="WP_013581089.1">
    <property type="nucleotide sequence ID" value="NC_015064.1"/>
</dbReference>
<evidence type="ECO:0000313" key="5">
    <source>
        <dbReference type="EMBL" id="ADW69774.1"/>
    </source>
</evidence>
<feature type="region of interest" description="Disordered" evidence="2">
    <location>
        <begin position="103"/>
        <end position="135"/>
    </location>
</feature>
<evidence type="ECO:0000313" key="6">
    <source>
        <dbReference type="Proteomes" id="UP000000343"/>
    </source>
</evidence>
<keyword evidence="1 3" id="KW-0732">Signal</keyword>
<protein>
    <recommendedName>
        <fullName evidence="4">Outer membrane protein beta-barrel domain-containing protein</fullName>
    </recommendedName>
</protein>
<dbReference type="PaxDb" id="1198114-AciX9_2750"/>
<feature type="chain" id="PRO_5003230049" description="Outer membrane protein beta-barrel domain-containing protein" evidence="3">
    <location>
        <begin position="26"/>
        <end position="135"/>
    </location>
</feature>
<evidence type="ECO:0000256" key="1">
    <source>
        <dbReference type="ARBA" id="ARBA00022729"/>
    </source>
</evidence>
<feature type="signal peptide" evidence="3">
    <location>
        <begin position="1"/>
        <end position="25"/>
    </location>
</feature>
<organism evidence="6">
    <name type="scientific">Granulicella tundricola (strain ATCC BAA-1859 / DSM 23138 / MP5ACTX9)</name>
    <dbReference type="NCBI Taxonomy" id="1198114"/>
    <lineage>
        <taxon>Bacteria</taxon>
        <taxon>Pseudomonadati</taxon>
        <taxon>Acidobacteriota</taxon>
        <taxon>Terriglobia</taxon>
        <taxon>Terriglobales</taxon>
        <taxon>Acidobacteriaceae</taxon>
        <taxon>Granulicella</taxon>
    </lineage>
</organism>
<dbReference type="EMBL" id="CP002480">
    <property type="protein sequence ID" value="ADW69774.1"/>
    <property type="molecule type" value="Genomic_DNA"/>
</dbReference>
<dbReference type="Pfam" id="PF13505">
    <property type="entry name" value="OMP_b-brl"/>
    <property type="match status" value="1"/>
</dbReference>
<evidence type="ECO:0000256" key="2">
    <source>
        <dbReference type="SAM" id="MobiDB-lite"/>
    </source>
</evidence>
<sequence length="135" mass="14362">MNLRSRSVLVFAALLSFAPTLFAQAAYTATRSSRIQAGVAVMYLNSDYTDDGNKGLLFFGDYDFNRWVGVEADARLGGLISASDIGENSYSIGPRATYRRGRLNVSARSPSAAASSPIRSPRTLAPSTSSGTAVE</sequence>
<evidence type="ECO:0000256" key="3">
    <source>
        <dbReference type="SAM" id="SignalP"/>
    </source>
</evidence>
<feature type="compositionally biased region" description="Polar residues" evidence="2">
    <location>
        <begin position="125"/>
        <end position="135"/>
    </location>
</feature>
<dbReference type="STRING" id="1198114.AciX9_2750"/>
<proteinExistence type="predicted"/>
<feature type="domain" description="Outer membrane protein beta-barrel" evidence="4">
    <location>
        <begin position="16"/>
        <end position="101"/>
    </location>
</feature>
<dbReference type="AlphaFoldDB" id="E8WXS9"/>
<reference evidence="6" key="1">
    <citation type="submission" date="2011-01" db="EMBL/GenBank/DDBJ databases">
        <title>Complete sequence of chromosome of Acidobacterium sp. MP5ACTX9.</title>
        <authorList>
            <consortium name="US DOE Joint Genome Institute"/>
            <person name="Lucas S."/>
            <person name="Copeland A."/>
            <person name="Lapidus A."/>
            <person name="Cheng J.-F."/>
            <person name="Goodwin L."/>
            <person name="Pitluck S."/>
            <person name="Teshima H."/>
            <person name="Detter J.C."/>
            <person name="Han C."/>
            <person name="Tapia R."/>
            <person name="Land M."/>
            <person name="Hauser L."/>
            <person name="Kyrpides N."/>
            <person name="Ivanova N."/>
            <person name="Ovchinnikova G."/>
            <person name="Pagani I."/>
            <person name="Rawat S.R."/>
            <person name="Mannisto M."/>
            <person name="Haggblom M.M."/>
            <person name="Woyke T."/>
        </authorList>
    </citation>
    <scope>NUCLEOTIDE SEQUENCE [LARGE SCALE GENOMIC DNA]</scope>
    <source>
        <strain evidence="6">MP5ACTX9</strain>
    </source>
</reference>
<name>E8WXS9_GRATM</name>
<dbReference type="KEGG" id="acm:AciX9_2750"/>
<dbReference type="HOGENOM" id="CLU_1882827_0_0_0"/>
<keyword evidence="6" id="KW-1185">Reference proteome</keyword>
<accession>E8WXS9</accession>
<dbReference type="InterPro" id="IPR027385">
    <property type="entry name" value="Beta-barrel_OMP"/>
</dbReference>
<feature type="compositionally biased region" description="Low complexity" evidence="2">
    <location>
        <begin position="106"/>
        <end position="122"/>
    </location>
</feature>
<evidence type="ECO:0000259" key="4">
    <source>
        <dbReference type="Pfam" id="PF13505"/>
    </source>
</evidence>
<gene>
    <name evidence="5" type="ordered locus">AciX9_2750</name>
</gene>
<dbReference type="OrthoDB" id="115259at2"/>